<evidence type="ECO:0000313" key="2">
    <source>
        <dbReference type="Proteomes" id="UP000471026"/>
    </source>
</evidence>
<evidence type="ECO:0000313" key="1">
    <source>
        <dbReference type="EMBL" id="NDO78711.1"/>
    </source>
</evidence>
<dbReference type="RefSeq" id="WP_162230033.1">
    <property type="nucleotide sequence ID" value="NZ_WMHZ01000016.1"/>
</dbReference>
<evidence type="ECO:0008006" key="3">
    <source>
        <dbReference type="Google" id="ProtNLM"/>
    </source>
</evidence>
<dbReference type="Proteomes" id="UP000471026">
    <property type="component" value="Unassembled WGS sequence"/>
</dbReference>
<accession>A0A6N9R260</accession>
<dbReference type="AlphaFoldDB" id="A0A6N9R260"/>
<gene>
    <name evidence="1" type="ORF">GKZ75_10860</name>
</gene>
<name>A0A6N9R260_9MICC</name>
<protein>
    <recommendedName>
        <fullName evidence="3">Tyr recombinase domain-containing protein</fullName>
    </recommendedName>
</protein>
<comment type="caution">
    <text evidence="1">The sequence shown here is derived from an EMBL/GenBank/DDBJ whole genome shotgun (WGS) entry which is preliminary data.</text>
</comment>
<organism evidence="1 2">
    <name type="scientific">Kocuria marina subsp. indica</name>
    <dbReference type="NCBI Taxonomy" id="1049583"/>
    <lineage>
        <taxon>Bacteria</taxon>
        <taxon>Bacillati</taxon>
        <taxon>Actinomycetota</taxon>
        <taxon>Actinomycetes</taxon>
        <taxon>Micrococcales</taxon>
        <taxon>Micrococcaceae</taxon>
        <taxon>Kocuria</taxon>
    </lineage>
</organism>
<dbReference type="InterPro" id="IPR011010">
    <property type="entry name" value="DNA_brk_join_enz"/>
</dbReference>
<dbReference type="SUPFAM" id="SSF56349">
    <property type="entry name" value="DNA breaking-rejoining enzymes"/>
    <property type="match status" value="1"/>
</dbReference>
<dbReference type="EMBL" id="WMHZ01000016">
    <property type="protein sequence ID" value="NDO78711.1"/>
    <property type="molecule type" value="Genomic_DNA"/>
</dbReference>
<reference evidence="1 2" key="1">
    <citation type="submission" date="2019-11" db="EMBL/GenBank/DDBJ databases">
        <title>Draft genome sequence of Kocuria indica DP-K7, a methyl red degrading Actinobacterium.</title>
        <authorList>
            <person name="Kumaran S."/>
            <person name="Tischler D."/>
            <person name="Ngo A.C.R."/>
            <person name="Schultes F."/>
        </authorList>
    </citation>
    <scope>NUCLEOTIDE SEQUENCE [LARGE SCALE GENOMIC DNA]</scope>
    <source>
        <strain evidence="1 2">DP-K7</strain>
    </source>
</reference>
<dbReference type="GO" id="GO:0003677">
    <property type="term" value="F:DNA binding"/>
    <property type="evidence" value="ECO:0007669"/>
    <property type="project" value="InterPro"/>
</dbReference>
<sequence length="326" mass="35441">MVKPIRVAGGVASTADEVVEAYAPNPELISPHEWGQVRSHAVAATKTAGYEAPSSARQALRYATRMLVWAYRRGQPLDPEAVFTQDNVRAFLATEGAGWSEAGRATAASYLHRLAWHATTKAPWHGLPAPVGRARPIAPPYTAREIAGYWAAAEVQATEARTRVLTTMLTLGLGAGVNAGELLRVTAGDVLIHPQEPRLWVVMLSDRTVPVLIEYVPALARLTEKYPEGPLIGPHNRNSRDPVGKLRSSLEIPSYLPPLRQAQLRTTWMVQLLSMDVRIREFMTIAGLSSGSVLEKLLPYVADRDDQDRYLMAGAGLSPRGGADAS</sequence>
<proteinExistence type="predicted"/>